<name>A0A5J9SY76_9POAL</name>
<dbReference type="Proteomes" id="UP000324897">
    <property type="component" value="Unassembled WGS sequence"/>
</dbReference>
<dbReference type="AlphaFoldDB" id="A0A5J9SY76"/>
<keyword evidence="3" id="KW-1185">Reference proteome</keyword>
<feature type="non-terminal residue" evidence="2">
    <location>
        <position position="1"/>
    </location>
</feature>
<evidence type="ECO:0000256" key="1">
    <source>
        <dbReference type="SAM" id="MobiDB-lite"/>
    </source>
</evidence>
<dbReference type="Gramene" id="TVU04019">
    <property type="protein sequence ID" value="TVU04019"/>
    <property type="gene ID" value="EJB05_50436"/>
</dbReference>
<reference evidence="2 3" key="1">
    <citation type="journal article" date="2019" name="Sci. Rep.">
        <title>A high-quality genome of Eragrostis curvula grass provides insights into Poaceae evolution and supports new strategies to enhance forage quality.</title>
        <authorList>
            <person name="Carballo J."/>
            <person name="Santos B.A.C.M."/>
            <person name="Zappacosta D."/>
            <person name="Garbus I."/>
            <person name="Selva J.P."/>
            <person name="Gallo C.A."/>
            <person name="Diaz A."/>
            <person name="Albertini E."/>
            <person name="Caccamo M."/>
            <person name="Echenique V."/>
        </authorList>
    </citation>
    <scope>NUCLEOTIDE SEQUENCE [LARGE SCALE GENOMIC DNA]</scope>
    <source>
        <strain evidence="3">cv. Victoria</strain>
        <tissue evidence="2">Leaf</tissue>
    </source>
</reference>
<proteinExistence type="predicted"/>
<accession>A0A5J9SY76</accession>
<feature type="region of interest" description="Disordered" evidence="1">
    <location>
        <begin position="100"/>
        <end position="122"/>
    </location>
</feature>
<protein>
    <submittedName>
        <fullName evidence="2">Uncharacterized protein</fullName>
    </submittedName>
</protein>
<evidence type="ECO:0000313" key="2">
    <source>
        <dbReference type="EMBL" id="TVU04019.1"/>
    </source>
</evidence>
<sequence>MVVSLLLAFGMETAPLHGGRRAFSSQCGIDLRGAVVSWPLYINHVDVVLIFMAPWCRGRRTSHRCVLDLHGAGKMPLSPRLHRGGGQQVDVLTAMGEADADEGAGGATASWPPPRQRDVESRQRDVAGEIFMAFRMDDGATGLASSSRHRWLWVSKSLPLTAHKIKEKE</sequence>
<dbReference type="EMBL" id="RWGY01000113">
    <property type="protein sequence ID" value="TVU04019.1"/>
    <property type="molecule type" value="Genomic_DNA"/>
</dbReference>
<comment type="caution">
    <text evidence="2">The sequence shown here is derived from an EMBL/GenBank/DDBJ whole genome shotgun (WGS) entry which is preliminary data.</text>
</comment>
<organism evidence="2 3">
    <name type="scientific">Eragrostis curvula</name>
    <name type="common">weeping love grass</name>
    <dbReference type="NCBI Taxonomy" id="38414"/>
    <lineage>
        <taxon>Eukaryota</taxon>
        <taxon>Viridiplantae</taxon>
        <taxon>Streptophyta</taxon>
        <taxon>Embryophyta</taxon>
        <taxon>Tracheophyta</taxon>
        <taxon>Spermatophyta</taxon>
        <taxon>Magnoliopsida</taxon>
        <taxon>Liliopsida</taxon>
        <taxon>Poales</taxon>
        <taxon>Poaceae</taxon>
        <taxon>PACMAD clade</taxon>
        <taxon>Chloridoideae</taxon>
        <taxon>Eragrostideae</taxon>
        <taxon>Eragrostidinae</taxon>
        <taxon>Eragrostis</taxon>
    </lineage>
</organism>
<gene>
    <name evidence="2" type="ORF">EJB05_50436</name>
</gene>
<evidence type="ECO:0000313" key="3">
    <source>
        <dbReference type="Proteomes" id="UP000324897"/>
    </source>
</evidence>